<comment type="caution">
    <text evidence="2">The sequence shown here is derived from an EMBL/GenBank/DDBJ whole genome shotgun (WGS) entry which is preliminary data.</text>
</comment>
<dbReference type="AlphaFoldDB" id="A0A8J2LA55"/>
<feature type="transmembrane region" description="Helical" evidence="1">
    <location>
        <begin position="185"/>
        <end position="211"/>
    </location>
</feature>
<protein>
    <submittedName>
        <fullName evidence="2">Uncharacterized protein</fullName>
    </submittedName>
</protein>
<gene>
    <name evidence="2" type="ORF">AFUS01_LOCUS38944</name>
</gene>
<keyword evidence="1" id="KW-0472">Membrane</keyword>
<evidence type="ECO:0000313" key="2">
    <source>
        <dbReference type="EMBL" id="CAG7829059.1"/>
    </source>
</evidence>
<keyword evidence="1" id="KW-0812">Transmembrane</keyword>
<feature type="transmembrane region" description="Helical" evidence="1">
    <location>
        <begin position="56"/>
        <end position="79"/>
    </location>
</feature>
<evidence type="ECO:0000313" key="3">
    <source>
        <dbReference type="Proteomes" id="UP000708208"/>
    </source>
</evidence>
<feature type="transmembrane region" description="Helical" evidence="1">
    <location>
        <begin position="146"/>
        <end position="165"/>
    </location>
</feature>
<dbReference type="EMBL" id="CAJVCH010549953">
    <property type="protein sequence ID" value="CAG7829059.1"/>
    <property type="molecule type" value="Genomic_DNA"/>
</dbReference>
<keyword evidence="3" id="KW-1185">Reference proteome</keyword>
<feature type="transmembrane region" description="Helical" evidence="1">
    <location>
        <begin position="91"/>
        <end position="107"/>
    </location>
</feature>
<keyword evidence="1" id="KW-1133">Transmembrane helix</keyword>
<proteinExistence type="predicted"/>
<name>A0A8J2LA55_9HEXA</name>
<accession>A0A8J2LA55</accession>
<reference evidence="2" key="1">
    <citation type="submission" date="2021-06" db="EMBL/GenBank/DDBJ databases">
        <authorList>
            <person name="Hodson N. C."/>
            <person name="Mongue J. A."/>
            <person name="Jaron S. K."/>
        </authorList>
    </citation>
    <scope>NUCLEOTIDE SEQUENCE</scope>
</reference>
<sequence>MSCFRFVCTSKLIQLKKIKYNLKLTSELCQSALPNPFEFHYTNDVLKLKPKASLDFLMFLGQIVTLYFYLFHYILQLFLSSEHFGRNLDDASVHVFYLLCWIGFASYKKNLLKNDHSITWLYNQIVRVNKSHGIERSRSTLIEQAMMSWLPSQLNCILGTMMMFMQGSSKNQYLYCYFRGSPGNIIFGLCFCCEFLNILAAAGSAIIEFYLHAFAIRSFNFWANKL</sequence>
<organism evidence="2 3">
    <name type="scientific">Allacma fusca</name>
    <dbReference type="NCBI Taxonomy" id="39272"/>
    <lineage>
        <taxon>Eukaryota</taxon>
        <taxon>Metazoa</taxon>
        <taxon>Ecdysozoa</taxon>
        <taxon>Arthropoda</taxon>
        <taxon>Hexapoda</taxon>
        <taxon>Collembola</taxon>
        <taxon>Symphypleona</taxon>
        <taxon>Sminthuridae</taxon>
        <taxon>Allacma</taxon>
    </lineage>
</organism>
<evidence type="ECO:0000256" key="1">
    <source>
        <dbReference type="SAM" id="Phobius"/>
    </source>
</evidence>
<dbReference type="Proteomes" id="UP000708208">
    <property type="component" value="Unassembled WGS sequence"/>
</dbReference>